<dbReference type="Pfam" id="PF00034">
    <property type="entry name" value="Cytochrom_C"/>
    <property type="match status" value="1"/>
</dbReference>
<proteinExistence type="predicted"/>
<keyword evidence="8" id="KW-0732">Signal</keyword>
<name>A0A410H2J9_9GAMM</name>
<keyword evidence="2 6" id="KW-0349">Heme</keyword>
<evidence type="ECO:0000313" key="10">
    <source>
        <dbReference type="EMBL" id="QAB15141.1"/>
    </source>
</evidence>
<evidence type="ECO:0000256" key="6">
    <source>
        <dbReference type="PROSITE-ProRule" id="PRU00433"/>
    </source>
</evidence>
<evidence type="ECO:0000256" key="8">
    <source>
        <dbReference type="SAM" id="SignalP"/>
    </source>
</evidence>
<dbReference type="SUPFAM" id="SSF46626">
    <property type="entry name" value="Cytochrome c"/>
    <property type="match status" value="1"/>
</dbReference>
<feature type="region of interest" description="Disordered" evidence="7">
    <location>
        <begin position="32"/>
        <end position="82"/>
    </location>
</feature>
<keyword evidence="3 6" id="KW-0479">Metal-binding</keyword>
<keyword evidence="1" id="KW-0813">Transport</keyword>
<dbReference type="GO" id="GO:0009055">
    <property type="term" value="F:electron transfer activity"/>
    <property type="evidence" value="ECO:0007669"/>
    <property type="project" value="InterPro"/>
</dbReference>
<dbReference type="Gene3D" id="1.10.760.10">
    <property type="entry name" value="Cytochrome c-like domain"/>
    <property type="match status" value="1"/>
</dbReference>
<feature type="signal peptide" evidence="8">
    <location>
        <begin position="1"/>
        <end position="22"/>
    </location>
</feature>
<evidence type="ECO:0000313" key="11">
    <source>
        <dbReference type="Proteomes" id="UP000285478"/>
    </source>
</evidence>
<feature type="compositionally biased region" description="Basic and acidic residues" evidence="7">
    <location>
        <begin position="61"/>
        <end position="77"/>
    </location>
</feature>
<keyword evidence="5 6" id="KW-0408">Iron</keyword>
<evidence type="ECO:0000256" key="2">
    <source>
        <dbReference type="ARBA" id="ARBA00022617"/>
    </source>
</evidence>
<dbReference type="InterPro" id="IPR050597">
    <property type="entry name" value="Cytochrome_c_Oxidase_Subunit"/>
</dbReference>
<evidence type="ECO:0000256" key="1">
    <source>
        <dbReference type="ARBA" id="ARBA00022448"/>
    </source>
</evidence>
<dbReference type="RefSeq" id="WP_128384716.1">
    <property type="nucleotide sequence ID" value="NZ_CP035033.1"/>
</dbReference>
<reference evidence="10 11" key="1">
    <citation type="journal article" date="2018" name="Environ. Microbiol.">
        <title>Genomes of ubiquitous marine and hypersaline Hydrogenovibrio, Thiomicrorhabdus and Thiomicrospira spp. encode a diversity of mechanisms to sustain chemolithoautotrophy in heterogeneous environments.</title>
        <authorList>
            <person name="Scott K.M."/>
            <person name="Williams J."/>
            <person name="Porter C.M.B."/>
            <person name="Russel S."/>
            <person name="Harmer T.L."/>
            <person name="Paul J.H."/>
            <person name="Antonen K.M."/>
            <person name="Bridges M.K."/>
            <person name="Camper G.J."/>
            <person name="Campla C.K."/>
            <person name="Casella L.G."/>
            <person name="Chase E."/>
            <person name="Conrad J.W."/>
            <person name="Cruz M.C."/>
            <person name="Dunlap D.S."/>
            <person name="Duran L."/>
            <person name="Fahsbender E.M."/>
            <person name="Goldsmith D.B."/>
            <person name="Keeley R.F."/>
            <person name="Kondoff M.R."/>
            <person name="Kussy B.I."/>
            <person name="Lane M.K."/>
            <person name="Lawler S."/>
            <person name="Leigh B.A."/>
            <person name="Lewis C."/>
            <person name="Lostal L.M."/>
            <person name="Marking D."/>
            <person name="Mancera P.A."/>
            <person name="McClenthan E.C."/>
            <person name="McIntyre E.A."/>
            <person name="Mine J.A."/>
            <person name="Modi S."/>
            <person name="Moore B.D."/>
            <person name="Morgan W.A."/>
            <person name="Nelson K.M."/>
            <person name="Nguyen K.N."/>
            <person name="Ogburn N."/>
            <person name="Parrino D.G."/>
            <person name="Pedapudi A.D."/>
            <person name="Pelham R.P."/>
            <person name="Preece A.M."/>
            <person name="Rampersad E.A."/>
            <person name="Richardson J.C."/>
            <person name="Rodgers C.M."/>
            <person name="Schaffer B.L."/>
            <person name="Sheridan N.E."/>
            <person name="Solone M.R."/>
            <person name="Staley Z.R."/>
            <person name="Tabuchi M."/>
            <person name="Waide R.J."/>
            <person name="Wanjugi P.W."/>
            <person name="Young S."/>
            <person name="Clum A."/>
            <person name="Daum C."/>
            <person name="Huntemann M."/>
            <person name="Ivanova N."/>
            <person name="Kyrpides N."/>
            <person name="Mikhailova N."/>
            <person name="Palaniappan K."/>
            <person name="Pillay M."/>
            <person name="Reddy T.B.K."/>
            <person name="Shapiro N."/>
            <person name="Stamatis D."/>
            <person name="Varghese N."/>
            <person name="Woyke T."/>
            <person name="Boden R."/>
            <person name="Freyermuth S.K."/>
            <person name="Kerfeld C.A."/>
        </authorList>
    </citation>
    <scope>NUCLEOTIDE SEQUENCE [LARGE SCALE GENOMIC DNA]</scope>
    <source>
        <strain evidence="10 11">JR-2</strain>
    </source>
</reference>
<feature type="chain" id="PRO_5019387529" evidence="8">
    <location>
        <begin position="23"/>
        <end position="198"/>
    </location>
</feature>
<evidence type="ECO:0000256" key="4">
    <source>
        <dbReference type="ARBA" id="ARBA00022982"/>
    </source>
</evidence>
<dbReference type="EMBL" id="CP035033">
    <property type="protein sequence ID" value="QAB15141.1"/>
    <property type="molecule type" value="Genomic_DNA"/>
</dbReference>
<dbReference type="GO" id="GO:0046872">
    <property type="term" value="F:metal ion binding"/>
    <property type="evidence" value="ECO:0007669"/>
    <property type="project" value="UniProtKB-KW"/>
</dbReference>
<dbReference type="KEGG" id="htr:EPV75_05385"/>
<protein>
    <submittedName>
        <fullName evidence="10">C-type cytochrome</fullName>
    </submittedName>
</protein>
<evidence type="ECO:0000256" key="7">
    <source>
        <dbReference type="SAM" id="MobiDB-lite"/>
    </source>
</evidence>
<dbReference type="PANTHER" id="PTHR33751:SF9">
    <property type="entry name" value="CYTOCHROME C4"/>
    <property type="match status" value="1"/>
</dbReference>
<sequence>MFNSFSLGAVSLACLLALGLTACSDDAKQLEEATSTDQPVIGSETGSDIKPPAANQPSTMDVKDKQLMDAQPDKEPLSEEAAAAQQEAEQAAAPADEATTVIETTVEETPSEEAVTEAAQSGPAGAELYATCAGCHGGSGEGGVGPQLAGQSKDALVASLMDYKAGKQKGAMSAMMIPNAQQLTDDEIVTVSEYITTF</sequence>
<dbReference type="InterPro" id="IPR036909">
    <property type="entry name" value="Cyt_c-like_dom_sf"/>
</dbReference>
<feature type="domain" description="Cytochrome c" evidence="9">
    <location>
        <begin position="120"/>
        <end position="198"/>
    </location>
</feature>
<keyword evidence="4" id="KW-0249">Electron transport</keyword>
<dbReference type="Proteomes" id="UP000285478">
    <property type="component" value="Chromosome"/>
</dbReference>
<dbReference type="InterPro" id="IPR009056">
    <property type="entry name" value="Cyt_c-like_dom"/>
</dbReference>
<gene>
    <name evidence="10" type="ORF">EPV75_05385</name>
</gene>
<accession>A0A410H2J9</accession>
<evidence type="ECO:0000256" key="3">
    <source>
        <dbReference type="ARBA" id="ARBA00022723"/>
    </source>
</evidence>
<dbReference type="PROSITE" id="PS51007">
    <property type="entry name" value="CYTC"/>
    <property type="match status" value="1"/>
</dbReference>
<dbReference type="GO" id="GO:0020037">
    <property type="term" value="F:heme binding"/>
    <property type="evidence" value="ECO:0007669"/>
    <property type="project" value="InterPro"/>
</dbReference>
<keyword evidence="11" id="KW-1185">Reference proteome</keyword>
<organism evidence="10 11">
    <name type="scientific">Hydrogenovibrio thermophilus</name>
    <dbReference type="NCBI Taxonomy" id="265883"/>
    <lineage>
        <taxon>Bacteria</taxon>
        <taxon>Pseudomonadati</taxon>
        <taxon>Pseudomonadota</taxon>
        <taxon>Gammaproteobacteria</taxon>
        <taxon>Thiotrichales</taxon>
        <taxon>Piscirickettsiaceae</taxon>
        <taxon>Hydrogenovibrio</taxon>
    </lineage>
</organism>
<evidence type="ECO:0000259" key="9">
    <source>
        <dbReference type="PROSITE" id="PS51007"/>
    </source>
</evidence>
<evidence type="ECO:0000256" key="5">
    <source>
        <dbReference type="ARBA" id="ARBA00023004"/>
    </source>
</evidence>
<dbReference type="PANTHER" id="PTHR33751">
    <property type="entry name" value="CBB3-TYPE CYTOCHROME C OXIDASE SUBUNIT FIXP"/>
    <property type="match status" value="1"/>
</dbReference>
<dbReference type="AlphaFoldDB" id="A0A410H2J9"/>